<dbReference type="Pfam" id="PF01052">
    <property type="entry name" value="FliMN_C"/>
    <property type="match status" value="1"/>
</dbReference>
<evidence type="ECO:0000313" key="8">
    <source>
        <dbReference type="EMBL" id="QJX80582.1"/>
    </source>
</evidence>
<evidence type="ECO:0000256" key="5">
    <source>
        <dbReference type="ARBA" id="ARBA00022779"/>
    </source>
</evidence>
<evidence type="ECO:0000256" key="4">
    <source>
        <dbReference type="ARBA" id="ARBA00022500"/>
    </source>
</evidence>
<evidence type="ECO:0000313" key="9">
    <source>
        <dbReference type="Proteomes" id="UP000501076"/>
    </source>
</evidence>
<dbReference type="PANTHER" id="PTHR43484">
    <property type="match status" value="1"/>
</dbReference>
<dbReference type="InterPro" id="IPR036429">
    <property type="entry name" value="SpoA-like_sf"/>
</dbReference>
<feature type="domain" description="Flagellar motor switch protein FliN-like C-terminal" evidence="7">
    <location>
        <begin position="41"/>
        <end position="111"/>
    </location>
</feature>
<dbReference type="InterPro" id="IPR051469">
    <property type="entry name" value="FliN/MopA/SpaO"/>
</dbReference>
<sequence>MSDEFDKDTLDKPGDEKNVSPVILEELSEETKGVSLEAIQKLGDVELPVRVVFANVVKTFEAVLAISEGDIVKLNRFAGEPVDILVGDRVFAKGEITVVDDCFGVRIVDILPSGERLGPSALK</sequence>
<keyword evidence="8" id="KW-0614">Plasmid</keyword>
<evidence type="ECO:0000256" key="3">
    <source>
        <dbReference type="ARBA" id="ARBA00022475"/>
    </source>
</evidence>
<dbReference type="AlphaFoldDB" id="A0A6M6E0T1"/>
<gene>
    <name evidence="8" type="ORF">FDZ14_31320</name>
</gene>
<geneLocation type="plasmid" evidence="9">
    <name>pfdu301a</name>
</geneLocation>
<evidence type="ECO:0000256" key="2">
    <source>
        <dbReference type="ARBA" id="ARBA00009226"/>
    </source>
</evidence>
<dbReference type="Gene3D" id="2.30.330.10">
    <property type="entry name" value="SpoA-like"/>
    <property type="match status" value="1"/>
</dbReference>
<dbReference type="InterPro" id="IPR001172">
    <property type="entry name" value="FliN_T3SS_HrcQb"/>
</dbReference>
<organism evidence="8 9">
    <name type="scientific">Priestia megaterium</name>
    <name type="common">Bacillus megaterium</name>
    <dbReference type="NCBI Taxonomy" id="1404"/>
    <lineage>
        <taxon>Bacteria</taxon>
        <taxon>Bacillati</taxon>
        <taxon>Bacillota</taxon>
        <taxon>Bacilli</taxon>
        <taxon>Bacillales</taxon>
        <taxon>Bacillaceae</taxon>
        <taxon>Priestia</taxon>
    </lineage>
</organism>
<evidence type="ECO:0000259" key="7">
    <source>
        <dbReference type="Pfam" id="PF01052"/>
    </source>
</evidence>
<name>A0A6M6E0T1_PRIMG</name>
<protein>
    <recommendedName>
        <fullName evidence="7">Flagellar motor switch protein FliN-like C-terminal domain-containing protein</fullName>
    </recommendedName>
</protein>
<dbReference type="RefSeq" id="WP_171778577.1">
    <property type="nucleotide sequence ID" value="NZ_CP045273.1"/>
</dbReference>
<comment type="similarity">
    <text evidence="2">Belongs to the FliN/MopA/SpaO family.</text>
</comment>
<dbReference type="GO" id="GO:0009425">
    <property type="term" value="C:bacterial-type flagellum basal body"/>
    <property type="evidence" value="ECO:0007669"/>
    <property type="project" value="InterPro"/>
</dbReference>
<dbReference type="SUPFAM" id="SSF101801">
    <property type="entry name" value="Surface presentation of antigens (SPOA)"/>
    <property type="match status" value="1"/>
</dbReference>
<dbReference type="Proteomes" id="UP000501076">
    <property type="component" value="Plasmid pFDU301A"/>
</dbReference>
<evidence type="ECO:0000256" key="6">
    <source>
        <dbReference type="ARBA" id="ARBA00023136"/>
    </source>
</evidence>
<keyword evidence="3" id="KW-1003">Cell membrane</keyword>
<accession>A0A6M6E0T1</accession>
<dbReference type="GO" id="GO:0006935">
    <property type="term" value="P:chemotaxis"/>
    <property type="evidence" value="ECO:0007669"/>
    <property type="project" value="UniProtKB-KW"/>
</dbReference>
<evidence type="ECO:0000256" key="1">
    <source>
        <dbReference type="ARBA" id="ARBA00004413"/>
    </source>
</evidence>
<reference evidence="8 9" key="1">
    <citation type="submission" date="2019-10" db="EMBL/GenBank/DDBJ databases">
        <title>Complete genome sequences for adaption low water activity.</title>
        <authorList>
            <person name="Zhao L."/>
            <person name="Zhong J."/>
        </authorList>
    </citation>
    <scope>NUCLEOTIDE SEQUENCE [LARGE SCALE GENOMIC DNA]</scope>
    <source>
        <strain evidence="8 9">FDU301</strain>
        <plasmid evidence="9">pfdu301a</plasmid>
    </source>
</reference>
<dbReference type="GO" id="GO:0005886">
    <property type="term" value="C:plasma membrane"/>
    <property type="evidence" value="ECO:0007669"/>
    <property type="project" value="UniProtKB-SubCell"/>
</dbReference>
<keyword evidence="5" id="KW-0283">Flagellar rotation</keyword>
<keyword evidence="6" id="KW-0472">Membrane</keyword>
<proteinExistence type="inferred from homology"/>
<dbReference type="EMBL" id="CP045273">
    <property type="protein sequence ID" value="QJX80582.1"/>
    <property type="molecule type" value="Genomic_DNA"/>
</dbReference>
<keyword evidence="4" id="KW-0145">Chemotaxis</keyword>
<dbReference type="PANTHER" id="PTHR43484:SF1">
    <property type="entry name" value="FLAGELLAR MOTOR SWITCH PROTEIN FLIN"/>
    <property type="match status" value="1"/>
</dbReference>
<dbReference type="GO" id="GO:0071973">
    <property type="term" value="P:bacterial-type flagellum-dependent cell motility"/>
    <property type="evidence" value="ECO:0007669"/>
    <property type="project" value="InterPro"/>
</dbReference>
<dbReference type="PRINTS" id="PR00956">
    <property type="entry name" value="FLGMOTORFLIN"/>
</dbReference>
<comment type="subcellular location">
    <subcellularLocation>
        <location evidence="1">Cell membrane</location>
        <topology evidence="1">Peripheral membrane protein</topology>
        <orientation evidence="1">Cytoplasmic side</orientation>
    </subcellularLocation>
</comment>
<dbReference type="GO" id="GO:0003774">
    <property type="term" value="F:cytoskeletal motor activity"/>
    <property type="evidence" value="ECO:0007669"/>
    <property type="project" value="InterPro"/>
</dbReference>
<dbReference type="InterPro" id="IPR001543">
    <property type="entry name" value="FliN-like_C"/>
</dbReference>